<dbReference type="Proteomes" id="UP001549307">
    <property type="component" value="Unassembled WGS sequence"/>
</dbReference>
<gene>
    <name evidence="1" type="ORF">ABIE37_003506</name>
</gene>
<proteinExistence type="predicted"/>
<evidence type="ECO:0008006" key="3">
    <source>
        <dbReference type="Google" id="ProtNLM"/>
    </source>
</evidence>
<accession>A0ABV2PAB1</accession>
<evidence type="ECO:0000313" key="2">
    <source>
        <dbReference type="Proteomes" id="UP001549307"/>
    </source>
</evidence>
<sequence length="160" mass="16110">MGKIGVALTLAGTAALLPGCYPEAVACPAIGHIAGVSLRVAASYADQVVTLRLKACQDGTCTEKDLDLHPGAVAVDQACTPDGVCSATSSPDGTFVGFLELPALSESPLEATVSGTSPSGTALPSRMLTFTPKGDYPYGEQCGRVITAAVILDADGLKQG</sequence>
<dbReference type="GeneID" id="92754430"/>
<keyword evidence="2" id="KW-1185">Reference proteome</keyword>
<reference evidence="1 2" key="1">
    <citation type="submission" date="2024-06" db="EMBL/GenBank/DDBJ databases">
        <title>Sorghum-associated microbial communities from plants grown in Nebraska, USA.</title>
        <authorList>
            <person name="Schachtman D."/>
        </authorList>
    </citation>
    <scope>NUCLEOTIDE SEQUENCE [LARGE SCALE GENOMIC DNA]</scope>
    <source>
        <strain evidence="1 2">3552</strain>
    </source>
</reference>
<comment type="caution">
    <text evidence="1">The sequence shown here is derived from an EMBL/GenBank/DDBJ whole genome shotgun (WGS) entry which is preliminary data.</text>
</comment>
<protein>
    <recommendedName>
        <fullName evidence="3">Lipoprotein</fullName>
    </recommendedName>
</protein>
<dbReference type="EMBL" id="JBEPSN010000010">
    <property type="protein sequence ID" value="MET4541704.1"/>
    <property type="molecule type" value="Genomic_DNA"/>
</dbReference>
<dbReference type="RefSeq" id="WP_354231719.1">
    <property type="nucleotide sequence ID" value="NZ_JBEPSN010000010.1"/>
</dbReference>
<organism evidence="1 2">
    <name type="scientific">Arthrobacter bambusae</name>
    <dbReference type="NCBI Taxonomy" id="1338426"/>
    <lineage>
        <taxon>Bacteria</taxon>
        <taxon>Bacillati</taxon>
        <taxon>Actinomycetota</taxon>
        <taxon>Actinomycetes</taxon>
        <taxon>Micrococcales</taxon>
        <taxon>Micrococcaceae</taxon>
        <taxon>Arthrobacter</taxon>
    </lineage>
</organism>
<name>A0ABV2PAB1_9MICC</name>
<evidence type="ECO:0000313" key="1">
    <source>
        <dbReference type="EMBL" id="MET4541704.1"/>
    </source>
</evidence>